<evidence type="ECO:0000259" key="1">
    <source>
        <dbReference type="Pfam" id="PF24494"/>
    </source>
</evidence>
<accession>A0A5C6SH49</accession>
<evidence type="ECO:0000313" key="2">
    <source>
        <dbReference type="EMBL" id="TXB98064.1"/>
    </source>
</evidence>
<dbReference type="AlphaFoldDB" id="A0A5C6SH49"/>
<comment type="caution">
    <text evidence="2">The sequence shown here is derived from an EMBL/GenBank/DDBJ whole genome shotgun (WGS) entry which is preliminary data.</text>
</comment>
<dbReference type="Pfam" id="PF24494">
    <property type="entry name" value="DUF7587"/>
    <property type="match status" value="1"/>
</dbReference>
<protein>
    <recommendedName>
        <fullName evidence="1">DUF7587 domain-containing protein</fullName>
    </recommendedName>
</protein>
<dbReference type="Proteomes" id="UP000321331">
    <property type="component" value="Unassembled WGS sequence"/>
</dbReference>
<organism evidence="2 3">
    <name type="scientific">Fusarium oxysporum f. sp. cubense</name>
    <dbReference type="NCBI Taxonomy" id="61366"/>
    <lineage>
        <taxon>Eukaryota</taxon>
        <taxon>Fungi</taxon>
        <taxon>Dikarya</taxon>
        <taxon>Ascomycota</taxon>
        <taxon>Pezizomycotina</taxon>
        <taxon>Sordariomycetes</taxon>
        <taxon>Hypocreomycetidae</taxon>
        <taxon>Hypocreales</taxon>
        <taxon>Nectriaceae</taxon>
        <taxon>Fusarium</taxon>
        <taxon>Fusarium oxysporum species complex</taxon>
    </lineage>
</organism>
<feature type="domain" description="DUF7587" evidence="1">
    <location>
        <begin position="44"/>
        <end position="158"/>
    </location>
</feature>
<evidence type="ECO:0000313" key="3">
    <source>
        <dbReference type="Proteomes" id="UP000321331"/>
    </source>
</evidence>
<dbReference type="EMBL" id="VMNF01000013">
    <property type="protein sequence ID" value="TXB98064.1"/>
    <property type="molecule type" value="Genomic_DNA"/>
</dbReference>
<gene>
    <name evidence="2" type="ORF">FocTR4_00017204</name>
</gene>
<sequence>MNELAANLTGLRIGRRTYVGFGDEIPDEVPFYPSGNLATKLNNTPRYLFRIYSHASAGKNSSEWMKSIDALENNLTDIFARDNAANIAITLNEHLRWEPKSCGDPFISWTTSLLVAIEYAIYKHKTEGAKLEAIHLCIVDTTMFPKGVFIRDLDLIEEFYDKVPNGQQIMVKGVCHTWEARGLDNFRHLRNKRHKTYSGVYYFGEFLSQGQTNMTGRSSTVTCDKIINNALFTMLPQFQAELEDSKIQWAEAVVKSRQSFYMDIGPEATSACEFVEAAKIALNFGTVWFLPVLANLLALRPRAAQDPGILDQISGLFSDGSRYSLSSKDTKIVANENIPEVLQFGKIVHDINEDYWDESAHTLLRSLEETAGALSDSNRPTVGSQCMLRNTNFKFLDIVRRFATSSRTTGASRLLGKGNLAGGLYTIESKHLQPLVQSLTTLNRIIQELQEGTTSAYDLCSMIVGPALKEDAGEMTQLAATAPAHKTCDGAFEREAEQANEELGLTTNSFED</sequence>
<dbReference type="InterPro" id="IPR056009">
    <property type="entry name" value="DUF7587"/>
</dbReference>
<reference evidence="2 3" key="1">
    <citation type="submission" date="2019-07" db="EMBL/GenBank/DDBJ databases">
        <title>The First High-Quality Draft Genome Sequence of the Causal Agent of the Current Panama Disease Epidemic.</title>
        <authorList>
            <person name="Warmington R.J."/>
            <person name="Kay W."/>
            <person name="Jeffries A."/>
            <person name="Bebber D."/>
            <person name="Moore K."/>
            <person name="Studholme D.J."/>
        </authorList>
    </citation>
    <scope>NUCLEOTIDE SEQUENCE [LARGE SCALE GENOMIC DNA]</scope>
    <source>
        <strain evidence="2 3">TR4</strain>
    </source>
</reference>
<name>A0A5C6SH49_FUSOC</name>
<proteinExistence type="predicted"/>